<feature type="domain" description="Adenosine deaminase" evidence="7">
    <location>
        <begin position="4"/>
        <end position="322"/>
    </location>
</feature>
<evidence type="ECO:0000256" key="2">
    <source>
        <dbReference type="ARBA" id="ARBA00006676"/>
    </source>
</evidence>
<evidence type="ECO:0000313" key="9">
    <source>
        <dbReference type="Proteomes" id="UP000244162"/>
    </source>
</evidence>
<dbReference type="Pfam" id="PF00962">
    <property type="entry name" value="A_deaminase"/>
    <property type="match status" value="1"/>
</dbReference>
<dbReference type="SUPFAM" id="SSF51556">
    <property type="entry name" value="Metallo-dependent hydrolases"/>
    <property type="match status" value="1"/>
</dbReference>
<evidence type="ECO:0000256" key="3">
    <source>
        <dbReference type="ARBA" id="ARBA00012784"/>
    </source>
</evidence>
<dbReference type="NCBIfam" id="TIGR01430">
    <property type="entry name" value="aden_deam"/>
    <property type="match status" value="1"/>
</dbReference>
<dbReference type="GO" id="GO:0046872">
    <property type="term" value="F:metal ion binding"/>
    <property type="evidence" value="ECO:0007669"/>
    <property type="project" value="UniProtKB-KW"/>
</dbReference>
<dbReference type="EMBL" id="NWBU01000005">
    <property type="protein sequence ID" value="PTQ12085.1"/>
    <property type="molecule type" value="Genomic_DNA"/>
</dbReference>
<dbReference type="Proteomes" id="UP000244162">
    <property type="component" value="Unassembled WGS sequence"/>
</dbReference>
<dbReference type="Gene3D" id="3.20.20.140">
    <property type="entry name" value="Metal-dependent hydrolases"/>
    <property type="match status" value="1"/>
</dbReference>
<keyword evidence="5" id="KW-0378">Hydrolase</keyword>
<dbReference type="GO" id="GO:0006154">
    <property type="term" value="P:adenosine catabolic process"/>
    <property type="evidence" value="ECO:0007669"/>
    <property type="project" value="TreeGrafter"/>
</dbReference>
<accession>A0A2T5FZI0</accession>
<evidence type="ECO:0000313" key="8">
    <source>
        <dbReference type="EMBL" id="PTQ12085.1"/>
    </source>
</evidence>
<dbReference type="AlphaFoldDB" id="A0A2T5FZI0"/>
<dbReference type="EC" id="3.5.4.4" evidence="3"/>
<organism evidence="8 9">
    <name type="scientific">Sphingomonas oleivorans</name>
    <dbReference type="NCBI Taxonomy" id="1735121"/>
    <lineage>
        <taxon>Bacteria</taxon>
        <taxon>Pseudomonadati</taxon>
        <taxon>Pseudomonadota</taxon>
        <taxon>Alphaproteobacteria</taxon>
        <taxon>Sphingomonadales</taxon>
        <taxon>Sphingomonadaceae</taxon>
        <taxon>Sphingomonas</taxon>
    </lineage>
</organism>
<protein>
    <recommendedName>
        <fullName evidence="3">adenosine deaminase</fullName>
        <ecNumber evidence="3">3.5.4.4</ecNumber>
    </recommendedName>
</protein>
<keyword evidence="9" id="KW-1185">Reference proteome</keyword>
<comment type="caution">
    <text evidence="8">The sequence shown here is derived from an EMBL/GenBank/DDBJ whole genome shotgun (WGS) entry which is preliminary data.</text>
</comment>
<proteinExistence type="inferred from homology"/>
<dbReference type="GO" id="GO:0005829">
    <property type="term" value="C:cytosol"/>
    <property type="evidence" value="ECO:0007669"/>
    <property type="project" value="TreeGrafter"/>
</dbReference>
<reference evidence="8 9" key="1">
    <citation type="submission" date="2017-09" db="EMBL/GenBank/DDBJ databases">
        <title>Sphingomonas panjinensis sp.nov., isolated from oil-contaminated soil.</title>
        <authorList>
            <person name="Wang L."/>
            <person name="Chen L."/>
        </authorList>
    </citation>
    <scope>NUCLEOTIDE SEQUENCE [LARGE SCALE GENOMIC DNA]</scope>
    <source>
        <strain evidence="8 9">FW-11</strain>
    </source>
</reference>
<dbReference type="RefSeq" id="WP_107966949.1">
    <property type="nucleotide sequence ID" value="NZ_NWBU01000005.1"/>
</dbReference>
<dbReference type="InterPro" id="IPR006330">
    <property type="entry name" value="Ado/ade_deaminase"/>
</dbReference>
<dbReference type="OrthoDB" id="105475at2"/>
<evidence type="ECO:0000256" key="6">
    <source>
        <dbReference type="ARBA" id="ARBA00022833"/>
    </source>
</evidence>
<name>A0A2T5FZI0_9SPHN</name>
<dbReference type="GO" id="GO:0043103">
    <property type="term" value="P:hypoxanthine salvage"/>
    <property type="evidence" value="ECO:0007669"/>
    <property type="project" value="TreeGrafter"/>
</dbReference>
<sequence length="333" mass="34661">MLLNLHTHLEGRVRPSTAQELGARLGLAEPEGGWAQAMQLGGPSNLTCFLQKVSSTYPFFADRESLTRIAREAVEDAAADGEDYLELRFGPMSHVGNGMDPDEVIAAVCEGMREGSQITGMPAGAVVCALRLHGPEINEAAARAAARFAGRGVVGFDLAGDEILYPDLGMLTSAFGIARAAGLGLTCHAAEAGPASAAIDAVDLLGVTRIGHGTHIADDPAVLREIAARGIVVEICPTSNWYTGGIAAIGAHPARHLHCSGVPLVLGDDNPRQTGSPLSAERQLLRETLGFDAASLLALDRTSVAAGFMEQSVRDGLARRLDAEARAASDGRG</sequence>
<comment type="cofactor">
    <cofactor evidence="1">
        <name>Zn(2+)</name>
        <dbReference type="ChEBI" id="CHEBI:29105"/>
    </cofactor>
</comment>
<keyword evidence="4" id="KW-0479">Metal-binding</keyword>
<dbReference type="InterPro" id="IPR001365">
    <property type="entry name" value="A_deaminase_dom"/>
</dbReference>
<evidence type="ECO:0000256" key="5">
    <source>
        <dbReference type="ARBA" id="ARBA00022801"/>
    </source>
</evidence>
<dbReference type="PANTHER" id="PTHR11409">
    <property type="entry name" value="ADENOSINE DEAMINASE"/>
    <property type="match status" value="1"/>
</dbReference>
<dbReference type="PANTHER" id="PTHR11409:SF43">
    <property type="entry name" value="ADENOSINE DEAMINASE"/>
    <property type="match status" value="1"/>
</dbReference>
<dbReference type="InterPro" id="IPR032466">
    <property type="entry name" value="Metal_Hydrolase"/>
</dbReference>
<comment type="similarity">
    <text evidence="2">Belongs to the metallo-dependent hydrolases superfamily. Adenosine and AMP deaminases family.</text>
</comment>
<dbReference type="GO" id="GO:0004000">
    <property type="term" value="F:adenosine deaminase activity"/>
    <property type="evidence" value="ECO:0007669"/>
    <property type="project" value="TreeGrafter"/>
</dbReference>
<evidence type="ECO:0000256" key="4">
    <source>
        <dbReference type="ARBA" id="ARBA00022723"/>
    </source>
</evidence>
<dbReference type="GO" id="GO:0046103">
    <property type="term" value="P:inosine biosynthetic process"/>
    <property type="evidence" value="ECO:0007669"/>
    <property type="project" value="TreeGrafter"/>
</dbReference>
<keyword evidence="6" id="KW-0862">Zinc</keyword>
<gene>
    <name evidence="8" type="primary">add</name>
    <name evidence="8" type="ORF">CLG96_05825</name>
</gene>
<evidence type="ECO:0000256" key="1">
    <source>
        <dbReference type="ARBA" id="ARBA00001947"/>
    </source>
</evidence>
<evidence type="ECO:0000259" key="7">
    <source>
        <dbReference type="Pfam" id="PF00962"/>
    </source>
</evidence>